<dbReference type="SUPFAM" id="SSF53448">
    <property type="entry name" value="Nucleotide-diphospho-sugar transferases"/>
    <property type="match status" value="1"/>
</dbReference>
<dbReference type="GO" id="GO:0016758">
    <property type="term" value="F:hexosyltransferase activity"/>
    <property type="evidence" value="ECO:0007669"/>
    <property type="project" value="UniProtKB-ARBA"/>
</dbReference>
<feature type="domain" description="Glycosyltransferase 2-like" evidence="1">
    <location>
        <begin position="5"/>
        <end position="116"/>
    </location>
</feature>
<comment type="caution">
    <text evidence="2">The sequence shown here is derived from an EMBL/GenBank/DDBJ whole genome shotgun (WGS) entry which is preliminary data.</text>
</comment>
<dbReference type="InterPro" id="IPR029044">
    <property type="entry name" value="Nucleotide-diphossugar_trans"/>
</dbReference>
<organism evidence="2">
    <name type="scientific">mine drainage metagenome</name>
    <dbReference type="NCBI Taxonomy" id="410659"/>
    <lineage>
        <taxon>unclassified sequences</taxon>
        <taxon>metagenomes</taxon>
        <taxon>ecological metagenomes</taxon>
    </lineage>
</organism>
<protein>
    <submittedName>
        <fullName evidence="2">Glycosyl transferase family 2</fullName>
        <ecNumber evidence="2">2.-.-.-</ecNumber>
    </submittedName>
</protein>
<reference evidence="2" key="1">
    <citation type="submission" date="2013-08" db="EMBL/GenBank/DDBJ databases">
        <authorList>
            <person name="Mendez C."/>
            <person name="Richter M."/>
            <person name="Ferrer M."/>
            <person name="Sanchez J."/>
        </authorList>
    </citation>
    <scope>NUCLEOTIDE SEQUENCE</scope>
</reference>
<keyword evidence="2" id="KW-0808">Transferase</keyword>
<dbReference type="EMBL" id="AUZX01010461">
    <property type="protein sequence ID" value="EQD47965.1"/>
    <property type="molecule type" value="Genomic_DNA"/>
</dbReference>
<proteinExistence type="predicted"/>
<dbReference type="PANTHER" id="PTHR22916">
    <property type="entry name" value="GLYCOSYLTRANSFERASE"/>
    <property type="match status" value="1"/>
</dbReference>
<dbReference type="PANTHER" id="PTHR22916:SF3">
    <property type="entry name" value="UDP-GLCNAC:BETAGAL BETA-1,3-N-ACETYLGLUCOSAMINYLTRANSFERASE-LIKE PROTEIN 1"/>
    <property type="match status" value="1"/>
</dbReference>
<sequence>MPKVSVIMPVYNGEAYVSAAIESVLFQEKVDLELIVVDDGSTDKTPEILEKYSRADSRVKVLRRPNSGKPSFPKNDGIEAASGEYISFLDHDDLYDIDRTWQMVEGLDSHPDWVAVFHDLRMIDGNSSLIPGTYLSNVNFLERANPYLTSEEGGWYECGKQFYVYQTLVSRALHTQSVLIAIKRLPAGTVCYDPRFTIGEDTDLWIRLSLAGNIGFLDRVLSSYRQLESSISHNREKFLMDSLYLHKYNFQRLRNRLTNSQLRKLRETISRVFSDQGDFQLEQHQYKKAHASYLHALKWSPSRKTLVGYLKSIVHRYY</sequence>
<accession>T1B0U3</accession>
<dbReference type="EC" id="2.-.-.-" evidence="2"/>
<dbReference type="InterPro" id="IPR001173">
    <property type="entry name" value="Glyco_trans_2-like"/>
</dbReference>
<evidence type="ECO:0000313" key="2">
    <source>
        <dbReference type="EMBL" id="EQD47965.1"/>
    </source>
</evidence>
<reference evidence="2" key="2">
    <citation type="journal article" date="2014" name="ISME J.">
        <title>Microbial stratification in low pH oxic and suboxic macroscopic growths along an acid mine drainage.</title>
        <authorList>
            <person name="Mendez-Garcia C."/>
            <person name="Mesa V."/>
            <person name="Sprenger R.R."/>
            <person name="Richter M."/>
            <person name="Diez M.S."/>
            <person name="Solano J."/>
            <person name="Bargiela R."/>
            <person name="Golyshina O.V."/>
            <person name="Manteca A."/>
            <person name="Ramos J.L."/>
            <person name="Gallego J.R."/>
            <person name="Llorente I."/>
            <person name="Martins Dos Santos V.A."/>
            <person name="Jensen O.N."/>
            <person name="Pelaez A.I."/>
            <person name="Sanchez J."/>
            <person name="Ferrer M."/>
        </authorList>
    </citation>
    <scope>NUCLEOTIDE SEQUENCE</scope>
</reference>
<gene>
    <name evidence="2" type="ORF">B1A_14253</name>
</gene>
<dbReference type="Pfam" id="PF00535">
    <property type="entry name" value="Glycos_transf_2"/>
    <property type="match status" value="1"/>
</dbReference>
<name>T1B0U3_9ZZZZ</name>
<evidence type="ECO:0000259" key="1">
    <source>
        <dbReference type="Pfam" id="PF00535"/>
    </source>
</evidence>
<dbReference type="Gene3D" id="3.90.550.10">
    <property type="entry name" value="Spore Coat Polysaccharide Biosynthesis Protein SpsA, Chain A"/>
    <property type="match status" value="1"/>
</dbReference>
<dbReference type="AlphaFoldDB" id="T1B0U3"/>